<sequence>VTWELFPPMGRRHDGVGHRLSVSVYRVEGVSLTSPVFNFLRTCARVLCSLRRLQKIILFISLLVANNIFFLLSVRASVEGVLVLLSWSTLTVPLSG</sequence>
<dbReference type="Proteomes" id="UP001233999">
    <property type="component" value="Unassembled WGS sequence"/>
</dbReference>
<keyword evidence="1" id="KW-0812">Transmembrane</keyword>
<dbReference type="InterPro" id="IPR036927">
    <property type="entry name" value="Cyt_c_oxase-like_su1_sf"/>
</dbReference>
<keyword evidence="1" id="KW-0472">Membrane</keyword>
<organism evidence="2 3">
    <name type="scientific">Diploptera punctata</name>
    <name type="common">Pacific beetle cockroach</name>
    <dbReference type="NCBI Taxonomy" id="6984"/>
    <lineage>
        <taxon>Eukaryota</taxon>
        <taxon>Metazoa</taxon>
        <taxon>Ecdysozoa</taxon>
        <taxon>Arthropoda</taxon>
        <taxon>Hexapoda</taxon>
        <taxon>Insecta</taxon>
        <taxon>Pterygota</taxon>
        <taxon>Neoptera</taxon>
        <taxon>Polyneoptera</taxon>
        <taxon>Dictyoptera</taxon>
        <taxon>Blattodea</taxon>
        <taxon>Blaberoidea</taxon>
        <taxon>Blaberidae</taxon>
        <taxon>Diplopterinae</taxon>
        <taxon>Diploptera</taxon>
    </lineage>
</organism>
<reference evidence="2" key="2">
    <citation type="submission" date="2023-05" db="EMBL/GenBank/DDBJ databases">
        <authorList>
            <person name="Fouks B."/>
        </authorList>
    </citation>
    <scope>NUCLEOTIDE SEQUENCE</scope>
    <source>
        <strain evidence="2">Stay&amp;Tobe</strain>
        <tissue evidence="2">Testes</tissue>
    </source>
</reference>
<dbReference type="EMBL" id="JASPKZ010007889">
    <property type="protein sequence ID" value="KAJ9581559.1"/>
    <property type="molecule type" value="Genomic_DNA"/>
</dbReference>
<accession>A0AAD7ZIY3</accession>
<keyword evidence="3" id="KW-1185">Reference proteome</keyword>
<feature type="non-terminal residue" evidence="2">
    <location>
        <position position="96"/>
    </location>
</feature>
<evidence type="ECO:0000313" key="3">
    <source>
        <dbReference type="Proteomes" id="UP001233999"/>
    </source>
</evidence>
<name>A0AAD7ZIY3_DIPPU</name>
<keyword evidence="1" id="KW-1133">Transmembrane helix</keyword>
<comment type="caution">
    <text evidence="2">The sequence shown here is derived from an EMBL/GenBank/DDBJ whole genome shotgun (WGS) entry which is preliminary data.</text>
</comment>
<proteinExistence type="predicted"/>
<evidence type="ECO:0000313" key="2">
    <source>
        <dbReference type="EMBL" id="KAJ9581559.1"/>
    </source>
</evidence>
<dbReference type="AlphaFoldDB" id="A0AAD7ZIY3"/>
<feature type="transmembrane region" description="Helical" evidence="1">
    <location>
        <begin position="56"/>
        <end position="78"/>
    </location>
</feature>
<evidence type="ECO:0000256" key="1">
    <source>
        <dbReference type="SAM" id="Phobius"/>
    </source>
</evidence>
<reference evidence="2" key="1">
    <citation type="journal article" date="2023" name="IScience">
        <title>Live-bearing cockroach genome reveals convergent evolutionary mechanisms linked to viviparity in insects and beyond.</title>
        <authorList>
            <person name="Fouks B."/>
            <person name="Harrison M.C."/>
            <person name="Mikhailova A.A."/>
            <person name="Marchal E."/>
            <person name="English S."/>
            <person name="Carruthers M."/>
            <person name="Jennings E.C."/>
            <person name="Chiamaka E.L."/>
            <person name="Frigard R.A."/>
            <person name="Pippel M."/>
            <person name="Attardo G.M."/>
            <person name="Benoit J.B."/>
            <person name="Bornberg-Bauer E."/>
            <person name="Tobe S.S."/>
        </authorList>
    </citation>
    <scope>NUCLEOTIDE SEQUENCE</scope>
    <source>
        <strain evidence="2">Stay&amp;Tobe</strain>
    </source>
</reference>
<gene>
    <name evidence="2" type="ORF">L9F63_023267</name>
</gene>
<feature type="non-terminal residue" evidence="2">
    <location>
        <position position="1"/>
    </location>
</feature>
<protein>
    <submittedName>
        <fullName evidence="2">Uncharacterized protein</fullName>
    </submittedName>
</protein>
<dbReference type="SUPFAM" id="SSF81442">
    <property type="entry name" value="Cytochrome c oxidase subunit I-like"/>
    <property type="match status" value="1"/>
</dbReference>